<evidence type="ECO:0000256" key="5">
    <source>
        <dbReference type="PIRSR" id="PIRSR001365-1"/>
    </source>
</evidence>
<name>A0A7U3VPW4_9ACTN</name>
<dbReference type="Pfam" id="PF00701">
    <property type="entry name" value="DHDPS"/>
    <property type="match status" value="1"/>
</dbReference>
<evidence type="ECO:0000256" key="1">
    <source>
        <dbReference type="ARBA" id="ARBA00007592"/>
    </source>
</evidence>
<feature type="binding site" evidence="6">
    <location>
        <position position="205"/>
    </location>
    <ligand>
        <name>pyruvate</name>
        <dbReference type="ChEBI" id="CHEBI:15361"/>
    </ligand>
</feature>
<reference evidence="7 8" key="3">
    <citation type="journal article" date="2011" name="Nat. Chem. Biol.">
        <title>Reveromycin A biosynthesis uses RevG and RevJ for stereospecific spiroacetal formation.</title>
        <authorList>
            <person name="Takahashi S."/>
            <person name="Toyoda A."/>
            <person name="Sekiyama Y."/>
            <person name="Takagi H."/>
            <person name="Nogawa T."/>
            <person name="Uramoto M."/>
            <person name="Suzuki R."/>
            <person name="Koshino H."/>
            <person name="Kumano T."/>
            <person name="Panthee S."/>
            <person name="Dairi T."/>
            <person name="Ishikawa J."/>
            <person name="Ikeda H."/>
            <person name="Sakaki Y."/>
            <person name="Osada H."/>
        </authorList>
    </citation>
    <scope>NUCLEOTIDE SEQUENCE [LARGE SCALE GENOMIC DNA]</scope>
    <source>
        <strain evidence="7 8">SN-593</strain>
    </source>
</reference>
<feature type="active site" description="Proton donor/acceptor" evidence="5">
    <location>
        <position position="134"/>
    </location>
</feature>
<evidence type="ECO:0000256" key="3">
    <source>
        <dbReference type="ARBA" id="ARBA00023270"/>
    </source>
</evidence>
<sequence length="309" mass="30351">MIHVPLITPFAPDGRVEPAALERLGHGLLDAGAGGLVALGTTAEAAALESEERVSVTTVVGRVCRAHGARFTVGVGGAGSTRRAAREAAALADLPDVPDAVLATVPSFTRPGESGVLAHFREVAAASPVPVLVYHVPHRTAQPLSAAALAALAAIPGVVGVKYATGEITPETVALLASAPPDFEVLAGDDVVAPALLALGAHGAVLAAAHLATGEWAALAGAGPDGAAEPERGRRLAALAAAVFREPNPAVVKAVLHAQGRIPTPDVRLPLLPASPGALAAALEALAAVADGEAAPAAGAAAGPGRLAP</sequence>
<dbReference type="SUPFAM" id="SSF51569">
    <property type="entry name" value="Aldolase"/>
    <property type="match status" value="1"/>
</dbReference>
<protein>
    <submittedName>
        <fullName evidence="7">Putative dihydrodipicolinate synthase</fullName>
    </submittedName>
</protein>
<comment type="similarity">
    <text evidence="1 4">Belongs to the DapA family.</text>
</comment>
<keyword evidence="8" id="KW-1185">Reference proteome</keyword>
<organism evidence="7 8">
    <name type="scientific">Actinacidiphila reveromycinica</name>
    <dbReference type="NCBI Taxonomy" id="659352"/>
    <lineage>
        <taxon>Bacteria</taxon>
        <taxon>Bacillati</taxon>
        <taxon>Actinomycetota</taxon>
        <taxon>Actinomycetes</taxon>
        <taxon>Kitasatosporales</taxon>
        <taxon>Streptomycetaceae</taxon>
        <taxon>Actinacidiphila</taxon>
    </lineage>
</organism>
<dbReference type="KEGG" id="arev:RVR_5709"/>
<reference evidence="7 8" key="1">
    <citation type="journal article" date="2010" name="J. Bacteriol.">
        <title>Biochemical characterization of a novel indole prenyltransferase from Streptomyces sp. SN-593.</title>
        <authorList>
            <person name="Takahashi S."/>
            <person name="Takagi H."/>
            <person name="Toyoda A."/>
            <person name="Uramoto M."/>
            <person name="Nogawa T."/>
            <person name="Ueki M."/>
            <person name="Sakaki Y."/>
            <person name="Osada H."/>
        </authorList>
    </citation>
    <scope>NUCLEOTIDE SEQUENCE [LARGE SCALE GENOMIC DNA]</scope>
    <source>
        <strain evidence="7 8">SN-593</strain>
    </source>
</reference>
<dbReference type="GO" id="GO:0008840">
    <property type="term" value="F:4-hydroxy-tetrahydrodipicolinate synthase activity"/>
    <property type="evidence" value="ECO:0007669"/>
    <property type="project" value="TreeGrafter"/>
</dbReference>
<reference evidence="7 8" key="4">
    <citation type="journal article" date="2020" name="Sci. Rep.">
        <title>beta-carboline chemical signals induce reveromycin production through a LuxR family regulator in Streptomyces sp. SN-593.</title>
        <authorList>
            <person name="Panthee S."/>
            <person name="Kito N."/>
            <person name="Hayashi T."/>
            <person name="Shimizu T."/>
            <person name="Ishikawa J."/>
            <person name="Hamamoto H."/>
            <person name="Osada H."/>
            <person name="Takahashi S."/>
        </authorList>
    </citation>
    <scope>NUCLEOTIDE SEQUENCE [LARGE SCALE GENOMIC DNA]</scope>
    <source>
        <strain evidence="7 8">SN-593</strain>
    </source>
</reference>
<feature type="active site" description="Schiff-base intermediate with substrate" evidence="5">
    <location>
        <position position="162"/>
    </location>
</feature>
<dbReference type="PROSITE" id="PS00666">
    <property type="entry name" value="DHDPS_2"/>
    <property type="match status" value="1"/>
</dbReference>
<dbReference type="Proteomes" id="UP000595703">
    <property type="component" value="Chromosome"/>
</dbReference>
<feature type="binding site" evidence="6">
    <location>
        <position position="42"/>
    </location>
    <ligand>
        <name>pyruvate</name>
        <dbReference type="ChEBI" id="CHEBI:15361"/>
    </ligand>
</feature>
<dbReference type="SMART" id="SM01130">
    <property type="entry name" value="DHDPS"/>
    <property type="match status" value="1"/>
</dbReference>
<keyword evidence="3" id="KW-0704">Schiff base</keyword>
<dbReference type="PANTHER" id="PTHR12128:SF66">
    <property type="entry name" value="4-HYDROXY-2-OXOGLUTARATE ALDOLASE, MITOCHONDRIAL"/>
    <property type="match status" value="1"/>
</dbReference>
<accession>A0A7U3VPW4</accession>
<dbReference type="InterPro" id="IPR002220">
    <property type="entry name" value="DapA-like"/>
</dbReference>
<gene>
    <name evidence="7" type="ORF">RVR_5709</name>
</gene>
<dbReference type="PIRSF" id="PIRSF001365">
    <property type="entry name" value="DHDPS"/>
    <property type="match status" value="1"/>
</dbReference>
<dbReference type="GO" id="GO:0044281">
    <property type="term" value="P:small molecule metabolic process"/>
    <property type="evidence" value="ECO:0007669"/>
    <property type="project" value="UniProtKB-ARBA"/>
</dbReference>
<reference evidence="7 8" key="2">
    <citation type="journal article" date="2011" name="J. Antibiot.">
        <title>Furaquinocins I and J: novel polyketide isoprenoid hybrid compounds from Streptomyces reveromyceticus SN-593.</title>
        <authorList>
            <person name="Panthee S."/>
            <person name="Takahashi S."/>
            <person name="Takagi H."/>
            <person name="Nogawa T."/>
            <person name="Oowada E."/>
            <person name="Uramoto M."/>
            <person name="Osada H."/>
        </authorList>
    </citation>
    <scope>NUCLEOTIDE SEQUENCE [LARGE SCALE GENOMIC DNA]</scope>
    <source>
        <strain evidence="7 8">SN-593</strain>
    </source>
</reference>
<evidence type="ECO:0000313" key="8">
    <source>
        <dbReference type="Proteomes" id="UP000595703"/>
    </source>
</evidence>
<dbReference type="Gene3D" id="3.20.20.70">
    <property type="entry name" value="Aldolase class I"/>
    <property type="match status" value="1"/>
</dbReference>
<evidence type="ECO:0000313" key="7">
    <source>
        <dbReference type="EMBL" id="BBA99192.1"/>
    </source>
</evidence>
<evidence type="ECO:0000256" key="2">
    <source>
        <dbReference type="ARBA" id="ARBA00023239"/>
    </source>
</evidence>
<dbReference type="RefSeq" id="WP_202235212.1">
    <property type="nucleotide sequence ID" value="NZ_AP018365.1"/>
</dbReference>
<keyword evidence="2 4" id="KW-0456">Lyase</keyword>
<dbReference type="EMBL" id="AP018365">
    <property type="protein sequence ID" value="BBA99192.1"/>
    <property type="molecule type" value="Genomic_DNA"/>
</dbReference>
<evidence type="ECO:0000256" key="6">
    <source>
        <dbReference type="PIRSR" id="PIRSR001365-2"/>
    </source>
</evidence>
<dbReference type="InterPro" id="IPR013785">
    <property type="entry name" value="Aldolase_TIM"/>
</dbReference>
<dbReference type="PRINTS" id="PR00146">
    <property type="entry name" value="DHPICSNTHASE"/>
</dbReference>
<dbReference type="InterPro" id="IPR020625">
    <property type="entry name" value="Schiff_base-form_aldolases_AS"/>
</dbReference>
<proteinExistence type="inferred from homology"/>
<dbReference type="AlphaFoldDB" id="A0A7U3VPW4"/>
<dbReference type="PANTHER" id="PTHR12128">
    <property type="entry name" value="DIHYDRODIPICOLINATE SYNTHASE"/>
    <property type="match status" value="1"/>
</dbReference>
<evidence type="ECO:0000256" key="4">
    <source>
        <dbReference type="PIRNR" id="PIRNR001365"/>
    </source>
</evidence>